<evidence type="ECO:0000313" key="3">
    <source>
        <dbReference type="Proteomes" id="UP001620626"/>
    </source>
</evidence>
<reference evidence="2 3" key="1">
    <citation type="submission" date="2024-10" db="EMBL/GenBank/DDBJ databases">
        <authorList>
            <person name="Kim D."/>
        </authorList>
    </citation>
    <scope>NUCLEOTIDE SEQUENCE [LARGE SCALE GENOMIC DNA]</scope>
    <source>
        <strain evidence="2">BH-2024</strain>
    </source>
</reference>
<organism evidence="2 3">
    <name type="scientific">Heterodera trifolii</name>
    <dbReference type="NCBI Taxonomy" id="157864"/>
    <lineage>
        <taxon>Eukaryota</taxon>
        <taxon>Metazoa</taxon>
        <taxon>Ecdysozoa</taxon>
        <taxon>Nematoda</taxon>
        <taxon>Chromadorea</taxon>
        <taxon>Rhabditida</taxon>
        <taxon>Tylenchina</taxon>
        <taxon>Tylenchomorpha</taxon>
        <taxon>Tylenchoidea</taxon>
        <taxon>Heteroderidae</taxon>
        <taxon>Heteroderinae</taxon>
        <taxon>Heterodera</taxon>
    </lineage>
</organism>
<accession>A0ABD2IH94</accession>
<protein>
    <submittedName>
        <fullName evidence="2">Uncharacterized protein</fullName>
    </submittedName>
</protein>
<feature type="compositionally biased region" description="Low complexity" evidence="1">
    <location>
        <begin position="109"/>
        <end position="126"/>
    </location>
</feature>
<dbReference type="Proteomes" id="UP001620626">
    <property type="component" value="Unassembled WGS sequence"/>
</dbReference>
<name>A0ABD2IH94_9BILA</name>
<proteinExistence type="predicted"/>
<evidence type="ECO:0000313" key="2">
    <source>
        <dbReference type="EMBL" id="KAL3078496.1"/>
    </source>
</evidence>
<evidence type="ECO:0000256" key="1">
    <source>
        <dbReference type="SAM" id="MobiDB-lite"/>
    </source>
</evidence>
<sequence length="435" mass="47061">MALKHTVRMLLIPEDVYRRLVANPGGMATTSTTAGTNKLPTPATPIEHTARKMVAASSKLTNDDERLIHYQQEFKRYQKLLEEETERPLNVQLSQRTTDALRDTVLQKAAPTTATTPPARPQRTTPLSRRRQGLQQHKQAAASLACAPMKCASTMQSPCASGSPTVRRRSAVDVPLNTRGSAPGDQVRIERARGAFRKGYLPRFTDEVFTVDRVCTGRRPITYKLRDRNGEPITGLFYANDMCLVLLPPSLDDAAAAAATSVKRGSACPMTATTTRCTPSNAFWSGGTGRTAPSAASSNGRATARVTTAGFRPTQSYKMAQQQTRSPFIIGNVNRRIHLLLLLRGAAVKHAGGREPDQLFPSPFTAQTAVQRAVECWPGRAGLPPLVALAGHQRAPVCARRVADRRASAHTCAGGQHSEPGPAPGQPSPRVGRRQ</sequence>
<keyword evidence="3" id="KW-1185">Reference proteome</keyword>
<dbReference type="AlphaFoldDB" id="A0ABD2IH94"/>
<dbReference type="EMBL" id="JBICBT010001207">
    <property type="protein sequence ID" value="KAL3078496.1"/>
    <property type="molecule type" value="Genomic_DNA"/>
</dbReference>
<feature type="region of interest" description="Disordered" evidence="1">
    <location>
        <begin position="108"/>
        <end position="139"/>
    </location>
</feature>
<gene>
    <name evidence="2" type="ORF">niasHT_032792</name>
</gene>
<feature type="region of interest" description="Disordered" evidence="1">
    <location>
        <begin position="408"/>
        <end position="435"/>
    </location>
</feature>
<comment type="caution">
    <text evidence="2">The sequence shown here is derived from an EMBL/GenBank/DDBJ whole genome shotgun (WGS) entry which is preliminary data.</text>
</comment>